<evidence type="ECO:0000313" key="4">
    <source>
        <dbReference type="Proteomes" id="UP000029723"/>
    </source>
</evidence>
<organism evidence="3 4">
    <name type="scientific">Hoylesella timonensis S9-PR14</name>
    <dbReference type="NCBI Taxonomy" id="1401062"/>
    <lineage>
        <taxon>Bacteria</taxon>
        <taxon>Pseudomonadati</taxon>
        <taxon>Bacteroidota</taxon>
        <taxon>Bacteroidia</taxon>
        <taxon>Bacteroidales</taxon>
        <taxon>Prevotellaceae</taxon>
        <taxon>Hoylesella</taxon>
    </lineage>
</organism>
<dbReference type="InterPro" id="IPR000326">
    <property type="entry name" value="PAP2/HPO"/>
</dbReference>
<dbReference type="RefSeq" id="WP_036927010.1">
    <property type="nucleotide sequence ID" value="NZ_JRPQ01000075.1"/>
</dbReference>
<dbReference type="PANTHER" id="PTHR14969:SF13">
    <property type="entry name" value="AT30094P"/>
    <property type="match status" value="1"/>
</dbReference>
<dbReference type="Pfam" id="PF01569">
    <property type="entry name" value="PAP2"/>
    <property type="match status" value="1"/>
</dbReference>
<dbReference type="SUPFAM" id="SSF48317">
    <property type="entry name" value="Acid phosphatase/Vanadium-dependent haloperoxidase"/>
    <property type="match status" value="1"/>
</dbReference>
<keyword evidence="1" id="KW-1133">Transmembrane helix</keyword>
<dbReference type="SMART" id="SM00014">
    <property type="entry name" value="acidPPc"/>
    <property type="match status" value="1"/>
</dbReference>
<name>A0A098YSL7_9BACT</name>
<dbReference type="AlphaFoldDB" id="A0A098YSL7"/>
<protein>
    <recommendedName>
        <fullName evidence="2">Phosphatidic acid phosphatase type 2/haloperoxidase domain-containing protein</fullName>
    </recommendedName>
</protein>
<evidence type="ECO:0000313" key="3">
    <source>
        <dbReference type="EMBL" id="KGI22272.1"/>
    </source>
</evidence>
<dbReference type="Gene3D" id="1.20.144.10">
    <property type="entry name" value="Phosphatidic acid phosphatase type 2/haloperoxidase"/>
    <property type="match status" value="1"/>
</dbReference>
<comment type="caution">
    <text evidence="3">The sequence shown here is derived from an EMBL/GenBank/DDBJ whole genome shotgun (WGS) entry which is preliminary data.</text>
</comment>
<dbReference type="OrthoDB" id="9789113at2"/>
<evidence type="ECO:0000256" key="1">
    <source>
        <dbReference type="SAM" id="Phobius"/>
    </source>
</evidence>
<dbReference type="InterPro" id="IPR036938">
    <property type="entry name" value="PAP2/HPO_sf"/>
</dbReference>
<dbReference type="PANTHER" id="PTHR14969">
    <property type="entry name" value="SPHINGOSINE-1-PHOSPHATE PHOSPHOHYDROLASE"/>
    <property type="match status" value="1"/>
</dbReference>
<keyword evidence="1" id="KW-0812">Transmembrane</keyword>
<proteinExistence type="predicted"/>
<feature type="domain" description="Phosphatidic acid phosphatase type 2/haloperoxidase" evidence="2">
    <location>
        <begin position="63"/>
        <end position="178"/>
    </location>
</feature>
<reference evidence="3 4" key="1">
    <citation type="submission" date="2014-07" db="EMBL/GenBank/DDBJ databases">
        <authorList>
            <person name="McCorrison J."/>
            <person name="Sanka R."/>
            <person name="Torralba M."/>
            <person name="Gillis M."/>
            <person name="Haft D.H."/>
            <person name="Methe B."/>
            <person name="Sutton G."/>
            <person name="Nelson K.E."/>
        </authorList>
    </citation>
    <scope>NUCLEOTIDE SEQUENCE [LARGE SCALE GENOMIC DNA]</scope>
    <source>
        <strain evidence="3 4">S9-PR14</strain>
    </source>
</reference>
<accession>A0A098YSL7</accession>
<feature type="transmembrane region" description="Helical" evidence="1">
    <location>
        <begin position="59"/>
        <end position="81"/>
    </location>
</feature>
<feature type="transmembrane region" description="Helical" evidence="1">
    <location>
        <begin position="211"/>
        <end position="231"/>
    </location>
</feature>
<keyword evidence="1" id="KW-0472">Membrane</keyword>
<dbReference type="Proteomes" id="UP000029723">
    <property type="component" value="Unassembled WGS sequence"/>
</dbReference>
<dbReference type="EMBL" id="JRPQ01000075">
    <property type="protein sequence ID" value="KGI22272.1"/>
    <property type="molecule type" value="Genomic_DNA"/>
</dbReference>
<feature type="transmembrane region" description="Helical" evidence="1">
    <location>
        <begin position="28"/>
        <end position="50"/>
    </location>
</feature>
<evidence type="ECO:0000259" key="2">
    <source>
        <dbReference type="SMART" id="SM00014"/>
    </source>
</evidence>
<gene>
    <name evidence="3" type="ORF">HMPREF9304_05260</name>
</gene>
<sequence length="232" mass="26653">MDIQALIELDQQVLQSLNGSNSLFWDGMMMTITSSITWIPLYLSLLYLIIKNNETMSQILLIFGFACLCLLLSTGVADISIKPWIERMRPCNDPMLKYQIEVVNNYRPRTFSFFSGHASNTLSIVIFICLLVRSRLLSIFLISWSLLNAYTRLYLGVHYPSDIFAGLIWGTGVGFFTYYLFQRLSHRVIAKGNFISSQYTNTGYNFQDIDMVIFIFVSTLLYSTLKALILYT</sequence>
<feature type="transmembrane region" description="Helical" evidence="1">
    <location>
        <begin position="163"/>
        <end position="181"/>
    </location>
</feature>